<feature type="transmembrane region" description="Helical" evidence="1">
    <location>
        <begin position="118"/>
        <end position="142"/>
    </location>
</feature>
<evidence type="ECO:0000313" key="2">
    <source>
        <dbReference type="EMBL" id="MXR20197.1"/>
    </source>
</evidence>
<evidence type="ECO:0000313" key="3">
    <source>
        <dbReference type="Proteomes" id="UP000471521"/>
    </source>
</evidence>
<keyword evidence="3" id="KW-1185">Reference proteome</keyword>
<evidence type="ECO:0000256" key="1">
    <source>
        <dbReference type="SAM" id="Phobius"/>
    </source>
</evidence>
<keyword evidence="1" id="KW-0812">Transmembrane</keyword>
<feature type="transmembrane region" description="Helical" evidence="1">
    <location>
        <begin position="59"/>
        <end position="77"/>
    </location>
</feature>
<dbReference type="RefSeq" id="WP_159525752.1">
    <property type="nucleotide sequence ID" value="NZ_WUUU01000032.1"/>
</dbReference>
<name>A0A6B0SGS4_9EURY</name>
<comment type="caution">
    <text evidence="2">The sequence shown here is derived from an EMBL/GenBank/DDBJ whole genome shotgun (WGS) entry which is preliminary data.</text>
</comment>
<organism evidence="2 3">
    <name type="scientific">Halobacterium bonnevillei</name>
    <dbReference type="NCBI Taxonomy" id="2692200"/>
    <lineage>
        <taxon>Archaea</taxon>
        <taxon>Methanobacteriati</taxon>
        <taxon>Methanobacteriota</taxon>
        <taxon>Stenosarchaea group</taxon>
        <taxon>Halobacteria</taxon>
        <taxon>Halobacteriales</taxon>
        <taxon>Halobacteriaceae</taxon>
        <taxon>Halobacterium</taxon>
    </lineage>
</organism>
<gene>
    <name evidence="2" type="ORF">GRX66_06110</name>
</gene>
<dbReference type="EMBL" id="WUUU01000032">
    <property type="protein sequence ID" value="MXR20197.1"/>
    <property type="molecule type" value="Genomic_DNA"/>
</dbReference>
<feature type="transmembrane region" description="Helical" evidence="1">
    <location>
        <begin position="89"/>
        <end position="106"/>
    </location>
</feature>
<keyword evidence="1" id="KW-0472">Membrane</keyword>
<keyword evidence="1" id="KW-1133">Transmembrane helix</keyword>
<protein>
    <submittedName>
        <fullName evidence="2">Uncharacterized protein</fullName>
    </submittedName>
</protein>
<reference evidence="2 3" key="1">
    <citation type="submission" date="2019-12" db="EMBL/GenBank/DDBJ databases">
        <title>Isolation and characterization of three novel carbon monoxide-oxidizing members of Halobacteria from salione crusts and soils.</title>
        <authorList>
            <person name="Myers M.R."/>
            <person name="King G.M."/>
        </authorList>
    </citation>
    <scope>NUCLEOTIDE SEQUENCE [LARGE SCALE GENOMIC DNA]</scope>
    <source>
        <strain evidence="2 3">PCN9</strain>
    </source>
</reference>
<dbReference type="AlphaFoldDB" id="A0A6B0SGS4"/>
<feature type="transmembrane region" description="Helical" evidence="1">
    <location>
        <begin position="20"/>
        <end position="39"/>
    </location>
</feature>
<accession>A0A6B0SGS4</accession>
<sequence>MPALQQWLASRLRRDDIELAVAVFAALFAGVAATATLHSTVGPTTQFGQSGALQWTSPYSVNNVAPLVAAALGFDAGRRTGLRAVGGSFVGNAAGYLVFFLGTYAVNGLVLDVTRADLLVSVLAADAVGVGLTAALVAVVAARLA</sequence>
<dbReference type="Proteomes" id="UP000471521">
    <property type="component" value="Unassembled WGS sequence"/>
</dbReference>
<proteinExistence type="predicted"/>